<sequence>MCDSEIHQGLVETSELSRRAFVMAGVAAAGLATSAFAENVVEIDVTVKTPDGDADAALFHPKGKGPWPAVLIWPDILGLRPVFREMGRRLSNEGYVVLVPNPFYRSKRAPVVDGAFDFNKPEDRAKVMGFRQAMTDPGVDKDATAYLAFLDRQPQTNKRKKAGVQGYCMGGPLSFRTAAAVPGRIGAVGSFHGGGLVTAEQSSPHLLIPKTRAAYLVAVAQNDDARQPEAKDVLKKAFETAGRPATVEVYPADHGWCVPGSQSYNEAAAEKAWGELLKLYKANLT</sequence>
<dbReference type="InterPro" id="IPR002925">
    <property type="entry name" value="Dienelactn_hydro"/>
</dbReference>
<dbReference type="EMBL" id="CZQE01000332">
    <property type="protein sequence ID" value="CUS46064.1"/>
    <property type="molecule type" value="Genomic_DNA"/>
</dbReference>
<dbReference type="Gene3D" id="3.40.50.1820">
    <property type="entry name" value="alpha/beta hydrolase"/>
    <property type="match status" value="1"/>
</dbReference>
<reference evidence="2" key="1">
    <citation type="submission" date="2015-10" db="EMBL/GenBank/DDBJ databases">
        <authorList>
            <person name="Gilbert D.G."/>
        </authorList>
    </citation>
    <scope>NUCLEOTIDE SEQUENCE</scope>
</reference>
<dbReference type="GO" id="GO:0016787">
    <property type="term" value="F:hydrolase activity"/>
    <property type="evidence" value="ECO:0007669"/>
    <property type="project" value="UniProtKB-KW"/>
</dbReference>
<name>A0A160TPZ6_9ZZZZ</name>
<dbReference type="InterPro" id="IPR051049">
    <property type="entry name" value="Dienelactone_hydrolase-like"/>
</dbReference>
<dbReference type="SUPFAM" id="SSF53474">
    <property type="entry name" value="alpha/beta-Hydrolases"/>
    <property type="match status" value="1"/>
</dbReference>
<feature type="domain" description="Dienelactone hydrolase" evidence="1">
    <location>
        <begin position="55"/>
        <end position="282"/>
    </location>
</feature>
<dbReference type="InterPro" id="IPR029058">
    <property type="entry name" value="AB_hydrolase_fold"/>
</dbReference>
<protein>
    <submittedName>
        <fullName evidence="2">Dienelactone hydrolase</fullName>
    </submittedName>
</protein>
<organism evidence="2">
    <name type="scientific">hydrothermal vent metagenome</name>
    <dbReference type="NCBI Taxonomy" id="652676"/>
    <lineage>
        <taxon>unclassified sequences</taxon>
        <taxon>metagenomes</taxon>
        <taxon>ecological metagenomes</taxon>
    </lineage>
</organism>
<accession>A0A160TPZ6</accession>
<evidence type="ECO:0000259" key="1">
    <source>
        <dbReference type="Pfam" id="PF01738"/>
    </source>
</evidence>
<dbReference type="AlphaFoldDB" id="A0A160TPZ6"/>
<keyword evidence="2" id="KW-0378">Hydrolase</keyword>
<evidence type="ECO:0000313" key="2">
    <source>
        <dbReference type="EMBL" id="CUS46064.1"/>
    </source>
</evidence>
<dbReference type="PANTHER" id="PTHR46623:SF10">
    <property type="entry name" value="CARBOXYMETHYLENEBUTENOLIDASE HOMOLOG"/>
    <property type="match status" value="1"/>
</dbReference>
<gene>
    <name evidence="2" type="ORF">MGWOODY_Smn3101</name>
</gene>
<dbReference type="Pfam" id="PF01738">
    <property type="entry name" value="DLH"/>
    <property type="match status" value="1"/>
</dbReference>
<proteinExistence type="predicted"/>
<dbReference type="PANTHER" id="PTHR46623">
    <property type="entry name" value="CARBOXYMETHYLENEBUTENOLIDASE-RELATED"/>
    <property type="match status" value="1"/>
</dbReference>